<dbReference type="AlphaFoldDB" id="A0A0L1IJR4"/>
<comment type="caution">
    <text evidence="2">The sequence shown here is derived from an EMBL/GenBank/DDBJ whole genome shotgun (WGS) entry which is preliminary data.</text>
</comment>
<dbReference type="STRING" id="1509407.A0A0L1IJR4"/>
<evidence type="ECO:0000313" key="2">
    <source>
        <dbReference type="EMBL" id="KNG79824.1"/>
    </source>
</evidence>
<accession>A0A0L1IJR4</accession>
<evidence type="ECO:0000256" key="1">
    <source>
        <dbReference type="SAM" id="MobiDB-lite"/>
    </source>
</evidence>
<proteinExistence type="predicted"/>
<name>A0A0L1IJR4_ASPN3</name>
<dbReference type="Proteomes" id="UP000037505">
    <property type="component" value="Unassembled WGS sequence"/>
</dbReference>
<evidence type="ECO:0000313" key="3">
    <source>
        <dbReference type="Proteomes" id="UP000037505"/>
    </source>
</evidence>
<sequence length="135" mass="14441">LTTHLKPTTPPPTTAPRRTRSSSPQARASSPRPHCPSGSHKTGSTRNPTSASSGSSYPNASFRTRSNNAETALERRIVAVLIDALVNIQREIGFFEDVAREYGLDLAVVPEGEETFGPGTITQAYIDLFMSAGSP</sequence>
<dbReference type="Gene3D" id="1.20.910.10">
    <property type="entry name" value="Heme oxygenase-like"/>
    <property type="match status" value="1"/>
</dbReference>
<dbReference type="RefSeq" id="XP_015400747.1">
    <property type="nucleotide sequence ID" value="XM_015557150.1"/>
</dbReference>
<feature type="non-terminal residue" evidence="2">
    <location>
        <position position="135"/>
    </location>
</feature>
<feature type="compositionally biased region" description="Low complexity" evidence="1">
    <location>
        <begin position="21"/>
        <end position="32"/>
    </location>
</feature>
<keyword evidence="3" id="KW-1185">Reference proteome</keyword>
<dbReference type="InterPro" id="IPR016084">
    <property type="entry name" value="Haem_Oase-like_multi-hlx"/>
</dbReference>
<organism evidence="2 3">
    <name type="scientific">Aspergillus nomiae NRRL (strain ATCC 15546 / NRRL 13137 / CBS 260.88 / M93)</name>
    <dbReference type="NCBI Taxonomy" id="1509407"/>
    <lineage>
        <taxon>Eukaryota</taxon>
        <taxon>Fungi</taxon>
        <taxon>Dikarya</taxon>
        <taxon>Ascomycota</taxon>
        <taxon>Pezizomycotina</taxon>
        <taxon>Eurotiomycetes</taxon>
        <taxon>Eurotiomycetidae</taxon>
        <taxon>Eurotiales</taxon>
        <taxon>Aspergillaceae</taxon>
        <taxon>Aspergillus</taxon>
        <taxon>Aspergillus subgen. Circumdati</taxon>
    </lineage>
</organism>
<reference evidence="2 3" key="1">
    <citation type="submission" date="2014-06" db="EMBL/GenBank/DDBJ databases">
        <title>The Genome of the Aflatoxigenic Filamentous Fungus Aspergillus nomius.</title>
        <authorList>
            <person name="Moore M.G."/>
            <person name="Shannon B.M."/>
            <person name="Brian M.M."/>
        </authorList>
    </citation>
    <scope>NUCLEOTIDE SEQUENCE [LARGE SCALE GENOMIC DNA]</scope>
    <source>
        <strain evidence="2 3">NRRL 13137</strain>
    </source>
</reference>
<feature type="non-terminal residue" evidence="2">
    <location>
        <position position="1"/>
    </location>
</feature>
<dbReference type="OrthoDB" id="37730at2759"/>
<dbReference type="EMBL" id="JNOM01001028">
    <property type="protein sequence ID" value="KNG79824.1"/>
    <property type="molecule type" value="Genomic_DNA"/>
</dbReference>
<dbReference type="SUPFAM" id="SSF48613">
    <property type="entry name" value="Heme oxygenase-like"/>
    <property type="match status" value="1"/>
</dbReference>
<gene>
    <name evidence="2" type="ORF">ANOM_011898</name>
</gene>
<feature type="region of interest" description="Disordered" evidence="1">
    <location>
        <begin position="1"/>
        <end position="69"/>
    </location>
</feature>
<feature type="compositionally biased region" description="Low complexity" evidence="1">
    <location>
        <begin position="47"/>
        <end position="61"/>
    </location>
</feature>
<dbReference type="GeneID" id="26813698"/>
<protein>
    <submittedName>
        <fullName evidence="2">Uncharacterized protein</fullName>
    </submittedName>
</protein>